<name>A0ABD0P428_CIRMR</name>
<dbReference type="Proteomes" id="UP001529510">
    <property type="component" value="Unassembled WGS sequence"/>
</dbReference>
<feature type="non-terminal residue" evidence="2">
    <location>
        <position position="89"/>
    </location>
</feature>
<gene>
    <name evidence="2" type="ORF">M9458_037031</name>
</gene>
<organism evidence="2 3">
    <name type="scientific">Cirrhinus mrigala</name>
    <name type="common">Mrigala</name>
    <dbReference type="NCBI Taxonomy" id="683832"/>
    <lineage>
        <taxon>Eukaryota</taxon>
        <taxon>Metazoa</taxon>
        <taxon>Chordata</taxon>
        <taxon>Craniata</taxon>
        <taxon>Vertebrata</taxon>
        <taxon>Euteleostomi</taxon>
        <taxon>Actinopterygii</taxon>
        <taxon>Neopterygii</taxon>
        <taxon>Teleostei</taxon>
        <taxon>Ostariophysi</taxon>
        <taxon>Cypriniformes</taxon>
        <taxon>Cyprinidae</taxon>
        <taxon>Labeoninae</taxon>
        <taxon>Labeonini</taxon>
        <taxon>Cirrhinus</taxon>
    </lineage>
</organism>
<comment type="caution">
    <text evidence="2">The sequence shown here is derived from an EMBL/GenBank/DDBJ whole genome shotgun (WGS) entry which is preliminary data.</text>
</comment>
<dbReference type="EMBL" id="JAMKFB020000018">
    <property type="protein sequence ID" value="KAL0168809.1"/>
    <property type="molecule type" value="Genomic_DNA"/>
</dbReference>
<proteinExistence type="predicted"/>
<keyword evidence="3" id="KW-1185">Reference proteome</keyword>
<evidence type="ECO:0000313" key="3">
    <source>
        <dbReference type="Proteomes" id="UP001529510"/>
    </source>
</evidence>
<feature type="region of interest" description="Disordered" evidence="1">
    <location>
        <begin position="1"/>
        <end position="32"/>
    </location>
</feature>
<sequence length="89" mass="9357">MSATASEGESEGEADGSAGRRPSAVAAPSEMDGELSAMLLRAAKEIGLEVPKTPPADPSRLDDWFLGRAPAALPRSPQVPFFPEVHEEL</sequence>
<reference evidence="2 3" key="1">
    <citation type="submission" date="2024-05" db="EMBL/GenBank/DDBJ databases">
        <title>Genome sequencing and assembly of Indian major carp, Cirrhinus mrigala (Hamilton, 1822).</title>
        <authorList>
            <person name="Mohindra V."/>
            <person name="Chowdhury L.M."/>
            <person name="Lal K."/>
            <person name="Jena J.K."/>
        </authorList>
    </citation>
    <scope>NUCLEOTIDE SEQUENCE [LARGE SCALE GENOMIC DNA]</scope>
    <source>
        <strain evidence="2">CM1030</strain>
        <tissue evidence="2">Blood</tissue>
    </source>
</reference>
<accession>A0ABD0P428</accession>
<evidence type="ECO:0000256" key="1">
    <source>
        <dbReference type="SAM" id="MobiDB-lite"/>
    </source>
</evidence>
<evidence type="ECO:0000313" key="2">
    <source>
        <dbReference type="EMBL" id="KAL0168809.1"/>
    </source>
</evidence>
<dbReference type="AlphaFoldDB" id="A0ABD0P428"/>
<protein>
    <submittedName>
        <fullName evidence="2">Uncharacterized protein</fullName>
    </submittedName>
</protein>